<accession>A0A0G0GWL8</accession>
<comment type="caution">
    <text evidence="5">The sequence shown here is derived from an EMBL/GenBank/DDBJ whole genome shotgun (WGS) entry which is preliminary data.</text>
</comment>
<dbReference type="InterPro" id="IPR011050">
    <property type="entry name" value="Pectin_lyase_fold/virulence"/>
</dbReference>
<dbReference type="GO" id="GO:0000160">
    <property type="term" value="P:phosphorelay signal transduction system"/>
    <property type="evidence" value="ECO:0007669"/>
    <property type="project" value="InterPro"/>
</dbReference>
<dbReference type="SUPFAM" id="SSF52172">
    <property type="entry name" value="CheY-like"/>
    <property type="match status" value="1"/>
</dbReference>
<keyword evidence="1" id="KW-0597">Phosphoprotein</keyword>
<evidence type="ECO:0000313" key="5">
    <source>
        <dbReference type="EMBL" id="KKQ35398.1"/>
    </source>
</evidence>
<reference evidence="5 6" key="1">
    <citation type="journal article" date="2015" name="Nature">
        <title>rRNA introns, odd ribosomes, and small enigmatic genomes across a large radiation of phyla.</title>
        <authorList>
            <person name="Brown C.T."/>
            <person name="Hug L.A."/>
            <person name="Thomas B.C."/>
            <person name="Sharon I."/>
            <person name="Castelle C.J."/>
            <person name="Singh A."/>
            <person name="Wilkins M.J."/>
            <person name="Williams K.H."/>
            <person name="Banfield J.F."/>
        </authorList>
    </citation>
    <scope>NUCLEOTIDE SEQUENCE [LARGE SCALE GENOMIC DNA]</scope>
</reference>
<organism evidence="5 6">
    <name type="scientific">candidate division WS6 bacterium GW2011_GWA2_37_6</name>
    <dbReference type="NCBI Taxonomy" id="1619087"/>
    <lineage>
        <taxon>Bacteria</taxon>
        <taxon>Candidatus Dojkabacteria</taxon>
    </lineage>
</organism>
<protein>
    <recommendedName>
        <fullName evidence="4">Response regulatory domain-containing protein</fullName>
    </recommendedName>
</protein>
<keyword evidence="3" id="KW-0472">Membrane</keyword>
<evidence type="ECO:0000313" key="6">
    <source>
        <dbReference type="Proteomes" id="UP000034852"/>
    </source>
</evidence>
<feature type="non-terminal residue" evidence="5">
    <location>
        <position position="1172"/>
    </location>
</feature>
<proteinExistence type="predicted"/>
<dbReference type="EMBL" id="LBTH01000026">
    <property type="protein sequence ID" value="KKQ35398.1"/>
    <property type="molecule type" value="Genomic_DNA"/>
</dbReference>
<dbReference type="InterPro" id="IPR011006">
    <property type="entry name" value="CheY-like_superfamily"/>
</dbReference>
<evidence type="ECO:0000256" key="3">
    <source>
        <dbReference type="SAM" id="Phobius"/>
    </source>
</evidence>
<feature type="region of interest" description="Disordered" evidence="2">
    <location>
        <begin position="780"/>
        <end position="801"/>
    </location>
</feature>
<keyword evidence="3" id="KW-1133">Transmembrane helix</keyword>
<feature type="compositionally biased region" description="Low complexity" evidence="2">
    <location>
        <begin position="748"/>
        <end position="757"/>
    </location>
</feature>
<gene>
    <name evidence="5" type="ORF">US52_C0026G0001</name>
</gene>
<keyword evidence="3" id="KW-0812">Transmembrane</keyword>
<sequence length="1172" mass="128824">MGTSNELQSKGPTPIVILDDNSAIREILKVFLKNLETKTGKKYVIFTSENGVEGLGLALITKPSVLIIDTTLPKYSGREVIEFIKENPVFHDPDKLIIVLHGDNFNVCLPKNFIHLNKGANGVFERMAKIINGMEIRSLRLKLLDFILAVANRRDKAAFRVFQTRKILRPLYIPRWLSYEIVLGACMFFHTLFKGRVNDNNLQQDHYDMKRYRVRYYPTLVGFLVSVLFLLTQFFLLVTGGLIIFNIRVNSIFALGNNESKYTFNTSSVEEYEFDDTLIQFTNSGAGLKGNIPDEEVPTQPPEGPTTDEPPVQETPENSDEPTTETPPVEEPSIDNPEVPDPSTPPDTEPAPAPDAPSETPQDNNSDQQESVLGAETGINYSTDSTYLITKESIAYNDLLSIIEISNINDAQTSLLKTSNLEQTSPELEIKYQLSPDKENWYYYETENCQNNEENCQTDWSKTVRDIESSNTIQEINEHIEDYENTLPEAGDIFFKVFLHTNNSEKTPLIKDLVINKTDELLSALGDDEEIKQNGQEIAITEGGNLDDLVSELKLEPVIFNASYYNGNKVIKGKLLSEKRLSSPIFKIPEDDLQKYDVRVYYSNSGKATKGELIGTAKLSINNKGEIEFNLISPSRNGGWITAEVIIIEEIVPETNIENTEENGEVITTTRIVTPLAKPVENSTFTVDSTLDASDSLLNGLCDDGSGNCTLKAGIQEANSLAGADNIYFNIPTTDAGYRDADDPNTPSSGDSSGGDDYWSIRPAAALPAITQTVTLDGATQTTNQGNTNTSGPEIEENGSGGTISVPISISATSVGTIINSLTITGSQNRAINDAGGSTITNNYLLDSNTAGVETSSNSLIYGNYIESCVNGIKTFSGRPIIKGNIIKYNKYAVETRTFNLNSGRTNIADDLYSVPEIGGQNVFSPSLCNGIEANCISHSSFGGILLFDTVAQNEPTLYEDNVFTSDNGEDLGQDIAITKEWIGLYELFSNDIRRTDIADAALTLQLLYDSYQAVPNIPISTLNNFTVACLDGNTDCPNQGVANSDGNTSVLSINSSTFGNWNGINKPVIFEYQTSSNGTKTERQPQKFDLPHFASQEFSFDGIGTTEPVNTGALRVIDGENYLDRGEPWTSNPDATGNHLTNDFSSFQIMELELVDANPILQDDGTYVITV</sequence>
<dbReference type="Gene3D" id="3.40.50.2300">
    <property type="match status" value="1"/>
</dbReference>
<evidence type="ECO:0000256" key="1">
    <source>
        <dbReference type="PROSITE-ProRule" id="PRU00169"/>
    </source>
</evidence>
<feature type="transmembrane region" description="Helical" evidence="3">
    <location>
        <begin position="214"/>
        <end position="245"/>
    </location>
</feature>
<dbReference type="Proteomes" id="UP000034852">
    <property type="component" value="Unassembled WGS sequence"/>
</dbReference>
<feature type="region of interest" description="Disordered" evidence="2">
    <location>
        <begin position="285"/>
        <end position="369"/>
    </location>
</feature>
<feature type="domain" description="Response regulatory" evidence="4">
    <location>
        <begin position="14"/>
        <end position="144"/>
    </location>
</feature>
<feature type="region of interest" description="Disordered" evidence="2">
    <location>
        <begin position="735"/>
        <end position="757"/>
    </location>
</feature>
<feature type="transmembrane region" description="Helical" evidence="3">
    <location>
        <begin position="176"/>
        <end position="193"/>
    </location>
</feature>
<dbReference type="InterPro" id="IPR001789">
    <property type="entry name" value="Sig_transdc_resp-reg_receiver"/>
</dbReference>
<dbReference type="PROSITE" id="PS50110">
    <property type="entry name" value="RESPONSE_REGULATORY"/>
    <property type="match status" value="1"/>
</dbReference>
<feature type="compositionally biased region" description="Pro residues" evidence="2">
    <location>
        <begin position="339"/>
        <end position="355"/>
    </location>
</feature>
<feature type="compositionally biased region" description="Low complexity" evidence="2">
    <location>
        <begin position="780"/>
        <end position="790"/>
    </location>
</feature>
<feature type="modified residue" description="4-aspartylphosphate" evidence="1">
    <location>
        <position position="69"/>
    </location>
</feature>
<evidence type="ECO:0000259" key="4">
    <source>
        <dbReference type="PROSITE" id="PS50110"/>
    </source>
</evidence>
<dbReference type="SUPFAM" id="SSF51126">
    <property type="entry name" value="Pectin lyase-like"/>
    <property type="match status" value="1"/>
</dbReference>
<name>A0A0G0GWL8_9BACT</name>
<evidence type="ECO:0000256" key="2">
    <source>
        <dbReference type="SAM" id="MobiDB-lite"/>
    </source>
</evidence>
<dbReference type="AlphaFoldDB" id="A0A0G0GWL8"/>